<dbReference type="GO" id="GO:0016740">
    <property type="term" value="F:transferase activity"/>
    <property type="evidence" value="ECO:0007669"/>
    <property type="project" value="UniProtKB-KW"/>
</dbReference>
<evidence type="ECO:0000256" key="2">
    <source>
        <dbReference type="ARBA" id="ARBA00022741"/>
    </source>
</evidence>
<evidence type="ECO:0000256" key="1">
    <source>
        <dbReference type="ARBA" id="ARBA00022679"/>
    </source>
</evidence>
<keyword evidence="10" id="KW-1185">Reference proteome</keyword>
<feature type="active site" description="Glycyl thioester intermediate" evidence="6">
    <location>
        <position position="92"/>
    </location>
</feature>
<protein>
    <submittedName>
        <fullName evidence="9">BN860_06524g1_1</fullName>
    </submittedName>
</protein>
<evidence type="ECO:0000256" key="6">
    <source>
        <dbReference type="PROSITE-ProRule" id="PRU10133"/>
    </source>
</evidence>
<evidence type="ECO:0000313" key="9">
    <source>
        <dbReference type="EMBL" id="CDF87445.1"/>
    </source>
</evidence>
<reference evidence="10" key="1">
    <citation type="journal article" date="2013" name="Genome Announc.">
        <title>Genome sequence of the food spoilage yeast Zygosaccharomyces bailii CLIB 213(T).</title>
        <authorList>
            <person name="Galeote V."/>
            <person name="Bigey F."/>
            <person name="Devillers H."/>
            <person name="Neuveglise C."/>
            <person name="Dequin S."/>
        </authorList>
    </citation>
    <scope>NUCLEOTIDE SEQUENCE [LARGE SCALE GENOMIC DNA]</scope>
    <source>
        <strain evidence="10">CLIB 213 / ATCC 58445 / CBS 680 / CCRC 21525 / NBRC 1098 / NCYC 1416 / NRRL Y-2227</strain>
    </source>
</reference>
<keyword evidence="2 7" id="KW-0547">Nucleotide-binding</keyword>
<comment type="similarity">
    <text evidence="7">Belongs to the ubiquitin-conjugating enzyme family.</text>
</comment>
<dbReference type="AlphaFoldDB" id="A0A8J2T295"/>
<dbReference type="OrthoDB" id="9973183at2759"/>
<evidence type="ECO:0000259" key="8">
    <source>
        <dbReference type="PROSITE" id="PS50127"/>
    </source>
</evidence>
<dbReference type="PROSITE" id="PS50127">
    <property type="entry name" value="UBC_2"/>
    <property type="match status" value="1"/>
</dbReference>
<evidence type="ECO:0000313" key="10">
    <source>
        <dbReference type="Proteomes" id="UP000019375"/>
    </source>
</evidence>
<dbReference type="PROSITE" id="PS00183">
    <property type="entry name" value="UBC_1"/>
    <property type="match status" value="1"/>
</dbReference>
<evidence type="ECO:0000256" key="3">
    <source>
        <dbReference type="ARBA" id="ARBA00022786"/>
    </source>
</evidence>
<dbReference type="Pfam" id="PF00179">
    <property type="entry name" value="UQ_con"/>
    <property type="match status" value="1"/>
</dbReference>
<dbReference type="InterPro" id="IPR016135">
    <property type="entry name" value="UBQ-conjugating_enzyme/RWD"/>
</dbReference>
<feature type="domain" description="UBC core" evidence="8">
    <location>
        <begin position="1"/>
        <end position="154"/>
    </location>
</feature>
<keyword evidence="4 7" id="KW-0067">ATP-binding</keyword>
<sequence>MSRIAREYKAISKLLQDGDETYSQLIVSMEPKDDMSQWGVRIRGPPGTPYHDSIFQLHLQLPSDYPMAPPIIKFEPFAMPHCNVDFCTGEICLDILTKQHWSPVWDLLHVVQAIGQLMGEPVPSSPLNVDIANILKAEDQSAYYGLIEYYIKKR</sequence>
<dbReference type="Gene3D" id="3.10.110.10">
    <property type="entry name" value="Ubiquitin Conjugating Enzyme"/>
    <property type="match status" value="1"/>
</dbReference>
<keyword evidence="1" id="KW-0808">Transferase</keyword>
<name>A0A8J2T295_ZYGB2</name>
<organism evidence="9 10">
    <name type="scientific">Zygosaccharomyces bailii (strain CLIB 213 / ATCC 58445 / CBS 680 / BCRC 21525 / NBRC 1098 / NCYC 1416 / NRRL Y-2227)</name>
    <dbReference type="NCBI Taxonomy" id="1333698"/>
    <lineage>
        <taxon>Eukaryota</taxon>
        <taxon>Fungi</taxon>
        <taxon>Dikarya</taxon>
        <taxon>Ascomycota</taxon>
        <taxon>Saccharomycotina</taxon>
        <taxon>Saccharomycetes</taxon>
        <taxon>Saccharomycetales</taxon>
        <taxon>Saccharomycetaceae</taxon>
        <taxon>Zygosaccharomyces</taxon>
    </lineage>
</organism>
<dbReference type="EMBL" id="HG316454">
    <property type="protein sequence ID" value="CDF87445.1"/>
    <property type="molecule type" value="Genomic_DNA"/>
</dbReference>
<accession>A0A8J2T295</accession>
<evidence type="ECO:0000256" key="7">
    <source>
        <dbReference type="RuleBase" id="RU362109"/>
    </source>
</evidence>
<comment type="pathway">
    <text evidence="5">Protein modification.</text>
</comment>
<dbReference type="PANTHER" id="PTHR24067">
    <property type="entry name" value="UBIQUITIN-CONJUGATING ENZYME E2"/>
    <property type="match status" value="1"/>
</dbReference>
<dbReference type="SMART" id="SM00212">
    <property type="entry name" value="UBCc"/>
    <property type="match status" value="1"/>
</dbReference>
<evidence type="ECO:0000256" key="5">
    <source>
        <dbReference type="ARBA" id="ARBA00043952"/>
    </source>
</evidence>
<dbReference type="InterPro" id="IPR000608">
    <property type="entry name" value="UBC"/>
</dbReference>
<dbReference type="Proteomes" id="UP000019375">
    <property type="component" value="Unassembled WGS sequence"/>
</dbReference>
<evidence type="ECO:0000256" key="4">
    <source>
        <dbReference type="ARBA" id="ARBA00022840"/>
    </source>
</evidence>
<dbReference type="InterPro" id="IPR023313">
    <property type="entry name" value="UBQ-conjugating_AS"/>
</dbReference>
<dbReference type="SUPFAM" id="SSF54495">
    <property type="entry name" value="UBC-like"/>
    <property type="match status" value="1"/>
</dbReference>
<dbReference type="InterPro" id="IPR050113">
    <property type="entry name" value="Ub_conjugating_enzyme"/>
</dbReference>
<gene>
    <name evidence="9" type="ORF">BN860_06524g</name>
</gene>
<proteinExistence type="inferred from homology"/>
<dbReference type="GO" id="GO:0005524">
    <property type="term" value="F:ATP binding"/>
    <property type="evidence" value="ECO:0007669"/>
    <property type="project" value="UniProtKB-UniRule"/>
</dbReference>
<keyword evidence="3 7" id="KW-0833">Ubl conjugation pathway</keyword>